<dbReference type="Proteomes" id="UP000004344">
    <property type="component" value="Unassembled WGS sequence"/>
</dbReference>
<dbReference type="Gene3D" id="2.130.10.10">
    <property type="entry name" value="YVTN repeat-like/Quinoprotein amine dehydrogenase"/>
    <property type="match status" value="1"/>
</dbReference>
<reference evidence="1 2" key="1">
    <citation type="submission" date="2011-09" db="EMBL/GenBank/DDBJ databases">
        <title>The draft genome of Fischerella sp. JSC-11.</title>
        <authorList>
            <consortium name="US DOE Joint Genome Institute (JGI-PGF)"/>
            <person name="Lucas S."/>
            <person name="Han J."/>
            <person name="Lapidus A."/>
            <person name="Cheng J.-F."/>
            <person name="Goodwin L."/>
            <person name="Pitluck S."/>
            <person name="Peters L."/>
            <person name="Land M.L."/>
            <person name="Hauser L."/>
            <person name="Sarkisova S."/>
            <person name="Bryant D.A."/>
            <person name="Brown I."/>
            <person name="Woyke T.J."/>
        </authorList>
    </citation>
    <scope>NUCLEOTIDE SEQUENCE [LARGE SCALE GENOMIC DNA]</scope>
    <source>
        <strain evidence="1 2">JSC-11</strain>
    </source>
</reference>
<evidence type="ECO:0000313" key="2">
    <source>
        <dbReference type="Proteomes" id="UP000004344"/>
    </source>
</evidence>
<dbReference type="InterPro" id="IPR015943">
    <property type="entry name" value="WD40/YVTN_repeat-like_dom_sf"/>
</dbReference>
<sequence length="41" mass="4696">MDEIEFNFDILDKTIKIRNLQTGELENTLTGHNDLVYAVGD</sequence>
<name>G6FSG9_9CYAN</name>
<comment type="caution">
    <text evidence="1">The sequence shown here is derived from an EMBL/GenBank/DDBJ whole genome shotgun (WGS) entry which is preliminary data.</text>
</comment>
<dbReference type="AlphaFoldDB" id="G6FSG9"/>
<organism evidence="1 2">
    <name type="scientific">Fischerella thermalis JSC-11</name>
    <dbReference type="NCBI Taxonomy" id="741277"/>
    <lineage>
        <taxon>Bacteria</taxon>
        <taxon>Bacillati</taxon>
        <taxon>Cyanobacteriota</taxon>
        <taxon>Cyanophyceae</taxon>
        <taxon>Nostocales</taxon>
        <taxon>Hapalosiphonaceae</taxon>
        <taxon>Fischerella</taxon>
    </lineage>
</organism>
<dbReference type="EMBL" id="AGIZ01000005">
    <property type="protein sequence ID" value="EHC14805.1"/>
    <property type="molecule type" value="Genomic_DNA"/>
</dbReference>
<dbReference type="RefSeq" id="WP_009456306.1">
    <property type="nucleotide sequence ID" value="NZ_AGIZ01000005.1"/>
</dbReference>
<dbReference type="InterPro" id="IPR036322">
    <property type="entry name" value="WD40_repeat_dom_sf"/>
</dbReference>
<gene>
    <name evidence="1" type="ORF">FJSC11DRAFT_1716</name>
</gene>
<keyword evidence="2" id="KW-1185">Reference proteome</keyword>
<dbReference type="GeneID" id="93209914"/>
<evidence type="ECO:0000313" key="1">
    <source>
        <dbReference type="EMBL" id="EHC14805.1"/>
    </source>
</evidence>
<protein>
    <submittedName>
        <fullName evidence="1">Uncharacterized protein</fullName>
    </submittedName>
</protein>
<accession>G6FSG9</accession>
<dbReference type="SUPFAM" id="SSF50978">
    <property type="entry name" value="WD40 repeat-like"/>
    <property type="match status" value="1"/>
</dbReference>
<dbReference type="PATRIC" id="fig|741277.3.peg.1524"/>
<proteinExistence type="predicted"/>